<proteinExistence type="predicted"/>
<dbReference type="EMBL" id="JARVKF010000041">
    <property type="protein sequence ID" value="KAK9424371.1"/>
    <property type="molecule type" value="Genomic_DNA"/>
</dbReference>
<reference evidence="3 4" key="1">
    <citation type="journal article" date="2024" name="J. Plant Pathol.">
        <title>Sequence and assembly of the genome of Seiridium unicorne, isolate CBS 538.82, causal agent of cypress canker disease.</title>
        <authorList>
            <person name="Scali E."/>
            <person name="Rocca G.D."/>
            <person name="Danti R."/>
            <person name="Garbelotto M."/>
            <person name="Barberini S."/>
            <person name="Baroncelli R."/>
            <person name="Emiliani G."/>
        </authorList>
    </citation>
    <scope>NUCLEOTIDE SEQUENCE [LARGE SCALE GENOMIC DNA]</scope>
    <source>
        <strain evidence="3 4">BM-138-508</strain>
    </source>
</reference>
<dbReference type="InterPro" id="IPR029063">
    <property type="entry name" value="SAM-dependent_MTases_sf"/>
</dbReference>
<evidence type="ECO:0000313" key="4">
    <source>
        <dbReference type="Proteomes" id="UP001408356"/>
    </source>
</evidence>
<dbReference type="GO" id="GO:0032259">
    <property type="term" value="P:methylation"/>
    <property type="evidence" value="ECO:0007669"/>
    <property type="project" value="UniProtKB-KW"/>
</dbReference>
<comment type="caution">
    <text evidence="3">The sequence shown here is derived from an EMBL/GenBank/DDBJ whole genome shotgun (WGS) entry which is preliminary data.</text>
</comment>
<evidence type="ECO:0000256" key="1">
    <source>
        <dbReference type="ARBA" id="ARBA00022603"/>
    </source>
</evidence>
<dbReference type="Proteomes" id="UP001408356">
    <property type="component" value="Unassembled WGS sequence"/>
</dbReference>
<keyword evidence="1 3" id="KW-0489">Methyltransferase</keyword>
<dbReference type="Pfam" id="PF04072">
    <property type="entry name" value="LCM"/>
    <property type="match status" value="1"/>
</dbReference>
<dbReference type="SUPFAM" id="SSF53335">
    <property type="entry name" value="S-adenosyl-L-methionine-dependent methyltransferases"/>
    <property type="match status" value="1"/>
</dbReference>
<keyword evidence="2" id="KW-0808">Transferase</keyword>
<evidence type="ECO:0000256" key="2">
    <source>
        <dbReference type="ARBA" id="ARBA00022679"/>
    </source>
</evidence>
<gene>
    <name evidence="3" type="ORF">SUNI508_13694</name>
</gene>
<sequence length="375" mass="43507">MACCKVPHAPVSVTTRVCYGSTKTRRSAFGVDFQRRPRDLTFYLAPFPSRTYTNEQSSRGFCKPATSPASKELAGKRMAGPGLYLAGKREVKDITMTGSTPKEKIHLKGPFSLWSCSKPETLRIPPRFSFSFTTDDRYVTWIANRSKRFDQWCQDFLDPHQEPVTVLHLGCGLYCRYFRVEHRPENEVRWHDLDQLMVVDQWNRLIPSPVEGDYALRTLDVTNKGWFRNVPADRLTLIIAEGLMPYLEPEQGQKLIHDLVDYFGAPSTETDLRLTGYIKAPRTSKTAFKWGVDEPEQIQELHPRLALKDRVLWSEYMSSHPPFFGKYGTEAASAMPSFEKNIQFWRVDFKRLRRNYWKHCHCHLVYGGIRDKEQL</sequence>
<organism evidence="3 4">
    <name type="scientific">Seiridium unicorne</name>
    <dbReference type="NCBI Taxonomy" id="138068"/>
    <lineage>
        <taxon>Eukaryota</taxon>
        <taxon>Fungi</taxon>
        <taxon>Dikarya</taxon>
        <taxon>Ascomycota</taxon>
        <taxon>Pezizomycotina</taxon>
        <taxon>Sordariomycetes</taxon>
        <taxon>Xylariomycetidae</taxon>
        <taxon>Amphisphaeriales</taxon>
        <taxon>Sporocadaceae</taxon>
        <taxon>Seiridium</taxon>
    </lineage>
</organism>
<protein>
    <submittedName>
        <fullName evidence="3">S-adenosyl-L-methionine-dependent methyltransferase</fullName>
    </submittedName>
</protein>
<dbReference type="InterPro" id="IPR007213">
    <property type="entry name" value="Ppm1/Ppm2/Tcmp"/>
</dbReference>
<accession>A0ABR2VC64</accession>
<name>A0ABR2VC64_9PEZI</name>
<evidence type="ECO:0000313" key="3">
    <source>
        <dbReference type="EMBL" id="KAK9424371.1"/>
    </source>
</evidence>
<keyword evidence="4" id="KW-1185">Reference proteome</keyword>
<dbReference type="GO" id="GO:0008168">
    <property type="term" value="F:methyltransferase activity"/>
    <property type="evidence" value="ECO:0007669"/>
    <property type="project" value="UniProtKB-KW"/>
</dbReference>
<dbReference type="Gene3D" id="3.40.50.150">
    <property type="entry name" value="Vaccinia Virus protein VP39"/>
    <property type="match status" value="1"/>
</dbReference>